<dbReference type="EMBL" id="JAWXXP010000001">
    <property type="protein sequence ID" value="MDX5991098.1"/>
    <property type="molecule type" value="Genomic_DNA"/>
</dbReference>
<evidence type="ECO:0000256" key="2">
    <source>
        <dbReference type="ARBA" id="ARBA00023015"/>
    </source>
</evidence>
<dbReference type="GO" id="GO:0005737">
    <property type="term" value="C:cytoplasm"/>
    <property type="evidence" value="ECO:0007669"/>
    <property type="project" value="UniProtKB-SubCell"/>
</dbReference>
<dbReference type="AlphaFoldDB" id="A0A1G6SRK6"/>
<dbReference type="GO" id="GO:0043565">
    <property type="term" value="F:sequence-specific DNA binding"/>
    <property type="evidence" value="ECO:0007669"/>
    <property type="project" value="InterPro"/>
</dbReference>
<organism evidence="9 10">
    <name type="scientific">Ectopseudomonas alcaliphila</name>
    <dbReference type="NCBI Taxonomy" id="101564"/>
    <lineage>
        <taxon>Bacteria</taxon>
        <taxon>Pseudomonadati</taxon>
        <taxon>Pseudomonadota</taxon>
        <taxon>Gammaproteobacteria</taxon>
        <taxon>Pseudomonadales</taxon>
        <taxon>Pseudomonadaceae</taxon>
        <taxon>Ectopseudomonas</taxon>
    </lineage>
</organism>
<dbReference type="RefSeq" id="WP_074674891.1">
    <property type="nucleotide sequence ID" value="NZ_CBCSET010000001.1"/>
</dbReference>
<dbReference type="SUPFAM" id="SSF46689">
    <property type="entry name" value="Homeodomain-like"/>
    <property type="match status" value="2"/>
</dbReference>
<dbReference type="PRINTS" id="PR00032">
    <property type="entry name" value="HTHARAC"/>
</dbReference>
<dbReference type="InterPro" id="IPR009057">
    <property type="entry name" value="Homeodomain-like_sf"/>
</dbReference>
<accession>A0A1G6SRK6</accession>
<dbReference type="GO" id="GO:0009893">
    <property type="term" value="P:positive regulation of metabolic process"/>
    <property type="evidence" value="ECO:0007669"/>
    <property type="project" value="UniProtKB-ARBA"/>
</dbReference>
<keyword evidence="5" id="KW-0804">Transcription</keyword>
<sequence length="189" mass="21202">MSSFGELQVIAPCPHQVGHDPQLLDRIAALLNEAETQLLEDTQSAYLHVEQAMTLLRQLNACKQCGIGHGATGMTRWQTRRLDQYISDNLAAAIRTCDLAAQLKLSSSHFSHMFKQTFGITPLAYVARKRIEAAREMMLATDQPLTQIAHAHGFCDQSHFTRTFRRETGLSPLIWRQRCTTKPKASAEP</sequence>
<evidence type="ECO:0000313" key="8">
    <source>
        <dbReference type="EMBL" id="MDX5991098.1"/>
    </source>
</evidence>
<name>A0A1G6SRK6_9GAMM</name>
<dbReference type="SMART" id="SM00342">
    <property type="entry name" value="HTH_ARAC"/>
    <property type="match status" value="1"/>
</dbReference>
<dbReference type="PANTHER" id="PTHR46796:SF6">
    <property type="entry name" value="ARAC SUBFAMILY"/>
    <property type="match status" value="1"/>
</dbReference>
<dbReference type="Proteomes" id="UP001278050">
    <property type="component" value="Unassembled WGS sequence"/>
</dbReference>
<dbReference type="PROSITE" id="PS00041">
    <property type="entry name" value="HTH_ARAC_FAMILY_1"/>
    <property type="match status" value="1"/>
</dbReference>
<dbReference type="InterPro" id="IPR020449">
    <property type="entry name" value="Tscrpt_reg_AraC-type_HTH"/>
</dbReference>
<protein>
    <submittedName>
        <fullName evidence="8">AraC family transcriptional regulator</fullName>
    </submittedName>
    <submittedName>
        <fullName evidence="9">AraC-type DNA-binding protein</fullName>
    </submittedName>
</protein>
<dbReference type="PROSITE" id="PS01124">
    <property type="entry name" value="HTH_ARAC_FAMILY_2"/>
    <property type="match status" value="1"/>
</dbReference>
<dbReference type="InterPro" id="IPR018060">
    <property type="entry name" value="HTH_AraC"/>
</dbReference>
<comment type="function">
    <text evidence="6">Regulatory protein of the TOL plasmid xyl operons. XylS activates the xylXYZLTEGFJQKIH operon required for the degradation of toluene, m-xylene and p-xylene.</text>
</comment>
<evidence type="ECO:0000313" key="9">
    <source>
        <dbReference type="EMBL" id="SDD18816.1"/>
    </source>
</evidence>
<evidence type="ECO:0000256" key="4">
    <source>
        <dbReference type="ARBA" id="ARBA00023159"/>
    </source>
</evidence>
<keyword evidence="2" id="KW-0805">Transcription regulation</keyword>
<dbReference type="PANTHER" id="PTHR46796">
    <property type="entry name" value="HTH-TYPE TRANSCRIPTIONAL ACTIVATOR RHAS-RELATED"/>
    <property type="match status" value="1"/>
</dbReference>
<evidence type="ECO:0000313" key="11">
    <source>
        <dbReference type="Proteomes" id="UP001278050"/>
    </source>
</evidence>
<dbReference type="InterPro" id="IPR018062">
    <property type="entry name" value="HTH_AraC-typ_CS"/>
</dbReference>
<keyword evidence="3 9" id="KW-0238">DNA-binding</keyword>
<keyword evidence="4" id="KW-0010">Activator</keyword>
<keyword evidence="11" id="KW-1185">Reference proteome</keyword>
<dbReference type="Proteomes" id="UP000182413">
    <property type="component" value="Unassembled WGS sequence"/>
</dbReference>
<proteinExistence type="predicted"/>
<evidence type="ECO:0000259" key="7">
    <source>
        <dbReference type="PROSITE" id="PS01124"/>
    </source>
</evidence>
<evidence type="ECO:0000313" key="10">
    <source>
        <dbReference type="Proteomes" id="UP000182413"/>
    </source>
</evidence>
<evidence type="ECO:0000256" key="3">
    <source>
        <dbReference type="ARBA" id="ARBA00023125"/>
    </source>
</evidence>
<dbReference type="GO" id="GO:0003700">
    <property type="term" value="F:DNA-binding transcription factor activity"/>
    <property type="evidence" value="ECO:0007669"/>
    <property type="project" value="InterPro"/>
</dbReference>
<comment type="subcellular location">
    <subcellularLocation>
        <location evidence="1">Cytoplasm</location>
    </subcellularLocation>
</comment>
<gene>
    <name evidence="9" type="ORF">SAMN05216575_10136</name>
    <name evidence="8" type="ORF">SIM71_03410</name>
</gene>
<reference evidence="9 10" key="1">
    <citation type="submission" date="2016-10" db="EMBL/GenBank/DDBJ databases">
        <authorList>
            <person name="de Groot N.N."/>
        </authorList>
    </citation>
    <scope>NUCLEOTIDE SEQUENCE [LARGE SCALE GENOMIC DNA]</scope>
    <source>
        <strain evidence="9 10">JCM 10630</strain>
    </source>
</reference>
<feature type="domain" description="HTH araC/xylS-type" evidence="7">
    <location>
        <begin position="80"/>
        <end position="178"/>
    </location>
</feature>
<dbReference type="Pfam" id="PF12833">
    <property type="entry name" value="HTH_18"/>
    <property type="match status" value="1"/>
</dbReference>
<dbReference type="OrthoDB" id="110167at2"/>
<dbReference type="InterPro" id="IPR050204">
    <property type="entry name" value="AraC_XylS_family_regulators"/>
</dbReference>
<evidence type="ECO:0000256" key="1">
    <source>
        <dbReference type="ARBA" id="ARBA00004496"/>
    </source>
</evidence>
<evidence type="ECO:0000256" key="6">
    <source>
        <dbReference type="ARBA" id="ARBA00037345"/>
    </source>
</evidence>
<evidence type="ECO:0000256" key="5">
    <source>
        <dbReference type="ARBA" id="ARBA00023163"/>
    </source>
</evidence>
<dbReference type="EMBL" id="FNAE01000001">
    <property type="protein sequence ID" value="SDD18816.1"/>
    <property type="molecule type" value="Genomic_DNA"/>
</dbReference>
<dbReference type="Gene3D" id="1.10.10.60">
    <property type="entry name" value="Homeodomain-like"/>
    <property type="match status" value="2"/>
</dbReference>
<reference evidence="8 11" key="2">
    <citation type="submission" date="2023-11" db="EMBL/GenBank/DDBJ databases">
        <title>MicrobeMod: A computational toolkit for identifying prokaryotic methylation and restriction-modification with nanopore sequencing.</title>
        <authorList>
            <person name="Crits-Christoph A."/>
            <person name="Kang S.C."/>
            <person name="Lee H."/>
            <person name="Ostrov N."/>
        </authorList>
    </citation>
    <scope>NUCLEOTIDE SEQUENCE [LARGE SCALE GENOMIC DNA]</scope>
    <source>
        <strain evidence="8 11">ATCC BAA-571</strain>
    </source>
</reference>